<evidence type="ECO:0000256" key="1">
    <source>
        <dbReference type="ARBA" id="ARBA00023002"/>
    </source>
</evidence>
<dbReference type="EMBL" id="HBGK01000966">
    <property type="protein sequence ID" value="CAD9271599.1"/>
    <property type="molecule type" value="Transcribed_RNA"/>
</dbReference>
<dbReference type="Pfam" id="PF04030">
    <property type="entry name" value="ALO"/>
    <property type="match status" value="1"/>
</dbReference>
<sequence length="330" mass="38294">MAKEDLAEIFDGPDYSRFLIDYFQGGIAAFAFNYTKSYDIATCDHLEQFEASSQGQLAALDVLYGLKMEASGYVQQLYSASKSFDMPDQRDICTVDVYRRKLETYRSIGGDSMHLETCLKAVEKAWQFHGFGRDRLSSTLALLERDCVIPALMDFSSRGSNAFRYYLGIAVDDWTMKYRPMGYDMTEMFFSLDRYELNDVLQAAQEIALERKGEFAMVFPSPELYMAPGSNAWMSPCHGSKSCIRMGVFFQSRHYPEMKEHFDSMHQAFVERGLHPVFHWGKYVSRDQSTLRNMRAQLPRLEDFLEVRKQQDPYEIFLTDDWKLYLGIDE</sequence>
<dbReference type="Gene3D" id="3.30.70.2520">
    <property type="match status" value="1"/>
</dbReference>
<evidence type="ECO:0000313" key="3">
    <source>
        <dbReference type="EMBL" id="CAD9271599.1"/>
    </source>
</evidence>
<organism evidence="3">
    <name type="scientific">Grammatophora oceanica</name>
    <dbReference type="NCBI Taxonomy" id="210454"/>
    <lineage>
        <taxon>Eukaryota</taxon>
        <taxon>Sar</taxon>
        <taxon>Stramenopiles</taxon>
        <taxon>Ochrophyta</taxon>
        <taxon>Bacillariophyta</taxon>
        <taxon>Fragilariophyceae</taxon>
        <taxon>Fragilariophycidae</taxon>
        <taxon>Rhabdonematales</taxon>
        <taxon>Grammatophoraceae</taxon>
        <taxon>Grammatophora</taxon>
    </lineage>
</organism>
<protein>
    <recommendedName>
        <fullName evidence="2">D-arabinono-1,4-lactone oxidase C-terminal domain-containing protein</fullName>
    </recommendedName>
</protein>
<accession>A0A7S1UNM0</accession>
<dbReference type="InterPro" id="IPR007173">
    <property type="entry name" value="ALO_C"/>
</dbReference>
<name>A0A7S1UNM0_9STRA</name>
<dbReference type="GO" id="GO:0016020">
    <property type="term" value="C:membrane"/>
    <property type="evidence" value="ECO:0007669"/>
    <property type="project" value="InterPro"/>
</dbReference>
<reference evidence="3" key="1">
    <citation type="submission" date="2021-01" db="EMBL/GenBank/DDBJ databases">
        <authorList>
            <person name="Corre E."/>
            <person name="Pelletier E."/>
            <person name="Niang G."/>
            <person name="Scheremetjew M."/>
            <person name="Finn R."/>
            <person name="Kale V."/>
            <person name="Holt S."/>
            <person name="Cochrane G."/>
            <person name="Meng A."/>
            <person name="Brown T."/>
            <person name="Cohen L."/>
        </authorList>
    </citation>
    <scope>NUCLEOTIDE SEQUENCE</scope>
    <source>
        <strain evidence="3">CCMP 410</strain>
    </source>
</reference>
<gene>
    <name evidence="3" type="ORF">GOCE00092_LOCUS504</name>
</gene>
<dbReference type="AlphaFoldDB" id="A0A7S1UNM0"/>
<feature type="domain" description="D-arabinono-1,4-lactone oxidase C-terminal" evidence="2">
    <location>
        <begin position="183"/>
        <end position="321"/>
    </location>
</feature>
<dbReference type="GO" id="GO:0003885">
    <property type="term" value="F:D-arabinono-1,4-lactone oxidase activity"/>
    <property type="evidence" value="ECO:0007669"/>
    <property type="project" value="InterPro"/>
</dbReference>
<proteinExistence type="predicted"/>
<evidence type="ECO:0000259" key="2">
    <source>
        <dbReference type="Pfam" id="PF04030"/>
    </source>
</evidence>
<keyword evidence="1" id="KW-0560">Oxidoreductase</keyword>